<reference evidence="4 5" key="1">
    <citation type="submission" date="2018-08" db="EMBL/GenBank/DDBJ databases">
        <title>Aphanomyces genome sequencing and annotation.</title>
        <authorList>
            <person name="Minardi D."/>
            <person name="Oidtmann B."/>
            <person name="Van Der Giezen M."/>
            <person name="Studholme D.J."/>
        </authorList>
    </citation>
    <scope>NUCLEOTIDE SEQUENCE [LARGE SCALE GENOMIC DNA]</scope>
    <source>
        <strain evidence="4 5">Yx</strain>
    </source>
</reference>
<name>A0A397B8I2_APHAT</name>
<dbReference type="EMBL" id="QUTA01005609">
    <property type="protein sequence ID" value="RHY14943.1"/>
    <property type="molecule type" value="Genomic_DNA"/>
</dbReference>
<dbReference type="SUPFAM" id="SSF52047">
    <property type="entry name" value="RNI-like"/>
    <property type="match status" value="1"/>
</dbReference>
<dbReference type="GO" id="GO:0031267">
    <property type="term" value="F:small GTPase binding"/>
    <property type="evidence" value="ECO:0007669"/>
    <property type="project" value="TreeGrafter"/>
</dbReference>
<proteinExistence type="predicted"/>
<evidence type="ECO:0000313" key="4">
    <source>
        <dbReference type="EMBL" id="RHY14943.1"/>
    </source>
</evidence>
<evidence type="ECO:0000256" key="3">
    <source>
        <dbReference type="ARBA" id="ARBA00022737"/>
    </source>
</evidence>
<dbReference type="GO" id="GO:0005829">
    <property type="term" value="C:cytosol"/>
    <property type="evidence" value="ECO:0007669"/>
    <property type="project" value="TreeGrafter"/>
</dbReference>
<evidence type="ECO:0000256" key="1">
    <source>
        <dbReference type="ARBA" id="ARBA00022468"/>
    </source>
</evidence>
<dbReference type="InterPro" id="IPR027038">
    <property type="entry name" value="RanGap"/>
</dbReference>
<dbReference type="InterPro" id="IPR001611">
    <property type="entry name" value="Leu-rich_rpt"/>
</dbReference>
<accession>A0A397B8I2</accession>
<dbReference type="PANTHER" id="PTHR24113:SF12">
    <property type="entry name" value="RAN GTPASE-ACTIVATING PROTEIN 1"/>
    <property type="match status" value="1"/>
</dbReference>
<dbReference type="VEuPathDB" id="FungiDB:H257_17281"/>
<protein>
    <submittedName>
        <fullName evidence="4">Uncharacterized protein</fullName>
    </submittedName>
</protein>
<dbReference type="GO" id="GO:0005634">
    <property type="term" value="C:nucleus"/>
    <property type="evidence" value="ECO:0007669"/>
    <property type="project" value="TreeGrafter"/>
</dbReference>
<comment type="caution">
    <text evidence="4">The sequence shown here is derived from an EMBL/GenBank/DDBJ whole genome shotgun (WGS) entry which is preliminary data.</text>
</comment>
<sequence length="544" mass="59898">MTLLELTAQVVGQSCDIEDILSCIPFLSKEASTRIWRHMKPARLRDLEILVMNAAPDTAVLDEFEQQWEAWTVADASVVFDGHESSRYFGNEGVFIGSSSLVPPRPFRALYWERVFRVMLATTTTTTTTTPMHLFQNVVYEVKVRGNELTTDSVGLLLALTTLHRVEIHHLIESSSFWTHASSLVQHSSTLRELCILHSKLSSLQPLLAALRARKHPILSMLEFVSITLRGSAFTDLVTLVDAHVVRGMRLTNSIPEDAASIFVPAVTSLDTVLVQHHDLNDLDMPPFCRTTRLSLGSNALSSVSFLSRCVHLVELDVSHNDLGDASISTLAASCLPQMPKLTKLFVFNCHFSAAGAAALFTSIASPASSIQVLNAGRNYLGPAAQLAVLAPFLSSPSSVTSLHLNYIGLGSAISPTFCMALQSFSQLTQLSLGENRLRDQGAASIFASLPFPMQALDLSGNLITRQGLSDIANHITSSTCSSPRRRRTKSGEVERHKCWIEEVNLRSNQFDAADMRDTLAKLHMALPTVYANEWRHNTHDYQC</sequence>
<dbReference type="Pfam" id="PF13516">
    <property type="entry name" value="LRR_6"/>
    <property type="match status" value="1"/>
</dbReference>
<dbReference type="GO" id="GO:0048471">
    <property type="term" value="C:perinuclear region of cytoplasm"/>
    <property type="evidence" value="ECO:0007669"/>
    <property type="project" value="TreeGrafter"/>
</dbReference>
<dbReference type="InterPro" id="IPR032675">
    <property type="entry name" value="LRR_dom_sf"/>
</dbReference>
<dbReference type="SMART" id="SM00368">
    <property type="entry name" value="LRR_RI"/>
    <property type="match status" value="5"/>
</dbReference>
<evidence type="ECO:0000256" key="2">
    <source>
        <dbReference type="ARBA" id="ARBA00022614"/>
    </source>
</evidence>
<keyword evidence="3" id="KW-0677">Repeat</keyword>
<dbReference type="GO" id="GO:0005096">
    <property type="term" value="F:GTPase activator activity"/>
    <property type="evidence" value="ECO:0007669"/>
    <property type="project" value="UniProtKB-KW"/>
</dbReference>
<evidence type="ECO:0000313" key="5">
    <source>
        <dbReference type="Proteomes" id="UP000266239"/>
    </source>
</evidence>
<dbReference type="GO" id="GO:0006913">
    <property type="term" value="P:nucleocytoplasmic transport"/>
    <property type="evidence" value="ECO:0007669"/>
    <property type="project" value="TreeGrafter"/>
</dbReference>
<dbReference type="PANTHER" id="PTHR24113">
    <property type="entry name" value="RAN GTPASE-ACTIVATING PROTEIN 1"/>
    <property type="match status" value="1"/>
</dbReference>
<keyword evidence="1" id="KW-0343">GTPase activation</keyword>
<dbReference type="Proteomes" id="UP000266239">
    <property type="component" value="Unassembled WGS sequence"/>
</dbReference>
<keyword evidence="2" id="KW-0433">Leucine-rich repeat</keyword>
<gene>
    <name evidence="4" type="ORF">DYB25_003157</name>
</gene>
<dbReference type="Gene3D" id="3.80.10.10">
    <property type="entry name" value="Ribonuclease Inhibitor"/>
    <property type="match status" value="1"/>
</dbReference>
<dbReference type="AlphaFoldDB" id="A0A397B8I2"/>
<organism evidence="4 5">
    <name type="scientific">Aphanomyces astaci</name>
    <name type="common">Crayfish plague agent</name>
    <dbReference type="NCBI Taxonomy" id="112090"/>
    <lineage>
        <taxon>Eukaryota</taxon>
        <taxon>Sar</taxon>
        <taxon>Stramenopiles</taxon>
        <taxon>Oomycota</taxon>
        <taxon>Saprolegniomycetes</taxon>
        <taxon>Saprolegniales</taxon>
        <taxon>Verrucalvaceae</taxon>
        <taxon>Aphanomyces</taxon>
    </lineage>
</organism>